<protein>
    <submittedName>
        <fullName evidence="1">Uncharacterized protein</fullName>
    </submittedName>
</protein>
<evidence type="ECO:0000313" key="1">
    <source>
        <dbReference type="EMBL" id="KAJ8124722.1"/>
    </source>
</evidence>
<gene>
    <name evidence="1" type="ORF">O1611_g8917</name>
</gene>
<proteinExistence type="predicted"/>
<organism evidence="1 2">
    <name type="scientific">Lasiodiplodia mahajangana</name>
    <dbReference type="NCBI Taxonomy" id="1108764"/>
    <lineage>
        <taxon>Eukaryota</taxon>
        <taxon>Fungi</taxon>
        <taxon>Dikarya</taxon>
        <taxon>Ascomycota</taxon>
        <taxon>Pezizomycotina</taxon>
        <taxon>Dothideomycetes</taxon>
        <taxon>Dothideomycetes incertae sedis</taxon>
        <taxon>Botryosphaeriales</taxon>
        <taxon>Botryosphaeriaceae</taxon>
        <taxon>Lasiodiplodia</taxon>
    </lineage>
</organism>
<evidence type="ECO:0000313" key="2">
    <source>
        <dbReference type="Proteomes" id="UP001153332"/>
    </source>
</evidence>
<name>A0ACC2JBQ5_9PEZI</name>
<dbReference type="Proteomes" id="UP001153332">
    <property type="component" value="Unassembled WGS sequence"/>
</dbReference>
<comment type="caution">
    <text evidence="1">The sequence shown here is derived from an EMBL/GenBank/DDBJ whole genome shotgun (WGS) entry which is preliminary data.</text>
</comment>
<keyword evidence="2" id="KW-1185">Reference proteome</keyword>
<dbReference type="EMBL" id="JAPUUL010002815">
    <property type="protein sequence ID" value="KAJ8124722.1"/>
    <property type="molecule type" value="Genomic_DNA"/>
</dbReference>
<accession>A0ACC2JBQ5</accession>
<sequence>MAAMNEPSNNKQRPRKFPAAGPKWQVGEVAFLKPASEFTEIERKELLETGRVRHNATGHPVIILDRSEDSPYFLVTTVSAYGSGQDNNYLPPWEQRAHSHKDQSPVSPPGR</sequence>
<reference evidence="1" key="1">
    <citation type="submission" date="2022-12" db="EMBL/GenBank/DDBJ databases">
        <title>Genome Sequence of Lasiodiplodia mahajangana.</title>
        <authorList>
            <person name="Buettner E."/>
        </authorList>
    </citation>
    <scope>NUCLEOTIDE SEQUENCE</scope>
    <source>
        <strain evidence="1">VT137</strain>
    </source>
</reference>